<dbReference type="Proteomes" id="UP001497453">
    <property type="component" value="Chromosome 1"/>
</dbReference>
<evidence type="ECO:0000313" key="3">
    <source>
        <dbReference type="Proteomes" id="UP001497453"/>
    </source>
</evidence>
<sequence>MSGSTVEAVSPTSLSGRIRDFLSPKAKASALPSSATNSTSTPLTAQCPSRIPVRKKRSFGNVSKDDERSHVTSPRARSRQRRDSTSSVSSVATIKPKTISKQSSRDSVRTITESSSKLRRTSSSVSLKLQPGRAAPAKAVLTRTTSHNAVQCSPSTQDIIPLPVKIAAEKRSTKRLSKERATENTTTSSREVTRGRRRGLARTTSDHDFPIVTLADEMSASESRDEQPSSFALAMASAPTPTTSSGSFKRTTKASADEDAMLTKALEYLVNETDDDDVDAAQFRALLEQSVSSPVSATPSPVSPVKSLVPGPSGNTMAFSFSQIAKTMVLPQRFKVSLIPIHRHWAIWDCSAGDTIIWLAVLAIADTKAKGNEFRGRVPIQAVNIEFRSVDGRISEQFINGVSVQFPQESSDDQVYSHFTVNYIGHTARRSKAKKELSESTGICIENTWHCGPFPDSRKKFSVELSEDTTYAALVYVPIPLRLFHYESRFFTMRARVTFGDIMLHPSVGYSAEEQVLIEHLNSNTHLYGANSTHPKSP</sequence>
<evidence type="ECO:0000256" key="1">
    <source>
        <dbReference type="SAM" id="MobiDB-lite"/>
    </source>
</evidence>
<feature type="compositionally biased region" description="Polar residues" evidence="1">
    <location>
        <begin position="36"/>
        <end position="47"/>
    </location>
</feature>
<accession>A0ABP1CQW3</accession>
<dbReference type="EMBL" id="OZ037944">
    <property type="protein sequence ID" value="CAL1697108.1"/>
    <property type="molecule type" value="Genomic_DNA"/>
</dbReference>
<gene>
    <name evidence="2" type="ORF">GFSPODELE1_LOCUS1487</name>
</gene>
<feature type="compositionally biased region" description="Low complexity" evidence="1">
    <location>
        <begin position="23"/>
        <end position="35"/>
    </location>
</feature>
<keyword evidence="3" id="KW-1185">Reference proteome</keyword>
<feature type="compositionally biased region" description="Basic and acidic residues" evidence="1">
    <location>
        <begin position="171"/>
        <end position="182"/>
    </location>
</feature>
<proteinExistence type="predicted"/>
<reference evidence="3" key="1">
    <citation type="submission" date="2024-04" db="EMBL/GenBank/DDBJ databases">
        <authorList>
            <person name="Shaw F."/>
            <person name="Minotto A."/>
        </authorList>
    </citation>
    <scope>NUCLEOTIDE SEQUENCE [LARGE SCALE GENOMIC DNA]</scope>
</reference>
<evidence type="ECO:0000313" key="2">
    <source>
        <dbReference type="EMBL" id="CAL1697108.1"/>
    </source>
</evidence>
<organism evidence="2 3">
    <name type="scientific">Somion occarium</name>
    <dbReference type="NCBI Taxonomy" id="3059160"/>
    <lineage>
        <taxon>Eukaryota</taxon>
        <taxon>Fungi</taxon>
        <taxon>Dikarya</taxon>
        <taxon>Basidiomycota</taxon>
        <taxon>Agaricomycotina</taxon>
        <taxon>Agaricomycetes</taxon>
        <taxon>Polyporales</taxon>
        <taxon>Cerrenaceae</taxon>
        <taxon>Somion</taxon>
    </lineage>
</organism>
<feature type="compositionally biased region" description="Polar residues" evidence="1">
    <location>
        <begin position="1"/>
        <end position="15"/>
    </location>
</feature>
<feature type="region of interest" description="Disordered" evidence="1">
    <location>
        <begin position="1"/>
        <end position="135"/>
    </location>
</feature>
<feature type="region of interest" description="Disordered" evidence="1">
    <location>
        <begin position="171"/>
        <end position="204"/>
    </location>
</feature>
<protein>
    <submittedName>
        <fullName evidence="2">Uncharacterized protein</fullName>
    </submittedName>
</protein>
<name>A0ABP1CQW3_9APHY</name>